<evidence type="ECO:0000313" key="3">
    <source>
        <dbReference type="Proteomes" id="UP000241107"/>
    </source>
</evidence>
<dbReference type="AlphaFoldDB" id="A0A2P7YXE2"/>
<sequence>MGISKAFVNARAPTKEEKTMLYIMAIIAPPCPFFVLTGPEYTCRTWEFALSVALQVLAIVSILVTGTFNVGFLLFHFAALVYSFQFVHSGFLRGRSLSTGYVDDQEETV</sequence>
<name>A0A2P7YXE2_9ASCO</name>
<dbReference type="VEuPathDB" id="FungiDB:C7M61_000254"/>
<gene>
    <name evidence="2" type="ORF">C7M61_000254</name>
</gene>
<protein>
    <submittedName>
        <fullName evidence="2">Uncharacterized protein</fullName>
    </submittedName>
</protein>
<proteinExistence type="predicted"/>
<dbReference type="Proteomes" id="UP000241107">
    <property type="component" value="Unassembled WGS sequence"/>
</dbReference>
<feature type="transmembrane region" description="Helical" evidence="1">
    <location>
        <begin position="20"/>
        <end position="36"/>
    </location>
</feature>
<reference evidence="2 3" key="1">
    <citation type="submission" date="2018-03" db="EMBL/GenBank/DDBJ databases">
        <title>Candida pseudohaemulonii genome assembly and annotation.</title>
        <authorList>
            <person name="Munoz J.F."/>
            <person name="Gade L.G."/>
            <person name="Chow N.A."/>
            <person name="Litvintseva A.P."/>
            <person name="Loparev V.N."/>
            <person name="Cuomo C.A."/>
        </authorList>
    </citation>
    <scope>NUCLEOTIDE SEQUENCE [LARGE SCALE GENOMIC DNA]</scope>
    <source>
        <strain evidence="2 3">B12108</strain>
    </source>
</reference>
<comment type="caution">
    <text evidence="2">The sequence shown here is derived from an EMBL/GenBank/DDBJ whole genome shotgun (WGS) entry which is preliminary data.</text>
</comment>
<evidence type="ECO:0000313" key="2">
    <source>
        <dbReference type="EMBL" id="PSK40606.1"/>
    </source>
</evidence>
<keyword evidence="1" id="KW-0472">Membrane</keyword>
<keyword evidence="1" id="KW-1133">Transmembrane helix</keyword>
<dbReference type="GeneID" id="36563647"/>
<dbReference type="RefSeq" id="XP_024715305.1">
    <property type="nucleotide sequence ID" value="XM_024855706.1"/>
</dbReference>
<feature type="transmembrane region" description="Helical" evidence="1">
    <location>
        <begin position="48"/>
        <end position="68"/>
    </location>
</feature>
<organism evidence="2 3">
    <name type="scientific">Candidozyma pseudohaemuli</name>
    <dbReference type="NCBI Taxonomy" id="418784"/>
    <lineage>
        <taxon>Eukaryota</taxon>
        <taxon>Fungi</taxon>
        <taxon>Dikarya</taxon>
        <taxon>Ascomycota</taxon>
        <taxon>Saccharomycotina</taxon>
        <taxon>Pichiomycetes</taxon>
        <taxon>Metschnikowiaceae</taxon>
        <taxon>Candidozyma</taxon>
    </lineage>
</organism>
<evidence type="ECO:0000256" key="1">
    <source>
        <dbReference type="SAM" id="Phobius"/>
    </source>
</evidence>
<dbReference type="OrthoDB" id="4090244at2759"/>
<keyword evidence="3" id="KW-1185">Reference proteome</keyword>
<keyword evidence="1" id="KW-0812">Transmembrane</keyword>
<accession>A0A2P7YXE2</accession>
<dbReference type="EMBL" id="PYFQ01000001">
    <property type="protein sequence ID" value="PSK40606.1"/>
    <property type="molecule type" value="Genomic_DNA"/>
</dbReference>